<organism evidence="10">
    <name type="scientific">uncultured Anaerotruncus sp</name>
    <dbReference type="NCBI Taxonomy" id="905011"/>
    <lineage>
        <taxon>Bacteria</taxon>
        <taxon>Bacillati</taxon>
        <taxon>Bacillota</taxon>
        <taxon>Clostridia</taxon>
        <taxon>Eubacteriales</taxon>
        <taxon>Oscillospiraceae</taxon>
        <taxon>Anaerotruncus</taxon>
        <taxon>environmental samples</taxon>
    </lineage>
</organism>
<dbReference type="InterPro" id="IPR010065">
    <property type="entry name" value="AA_ABC_transptr_permease_3TM"/>
</dbReference>
<evidence type="ECO:0000256" key="7">
    <source>
        <dbReference type="ARBA" id="ARBA00023136"/>
    </source>
</evidence>
<dbReference type="InterPro" id="IPR043429">
    <property type="entry name" value="ArtM/GltK/GlnP/TcyL/YhdX-like"/>
</dbReference>
<dbReference type="InterPro" id="IPR035906">
    <property type="entry name" value="MetI-like_sf"/>
</dbReference>
<evidence type="ECO:0000256" key="8">
    <source>
        <dbReference type="RuleBase" id="RU363032"/>
    </source>
</evidence>
<dbReference type="SUPFAM" id="SSF161098">
    <property type="entry name" value="MetI-like"/>
    <property type="match status" value="1"/>
</dbReference>
<keyword evidence="6 8" id="KW-1133">Transmembrane helix</keyword>
<accession>A0A6N2TAH7</accession>
<keyword evidence="3" id="KW-1003">Cell membrane</keyword>
<sequence length="223" mass="25089">MSSAFNVQYFVKVFPKILQFLPTTAAVAVVSLLAALVFGMILALIRRFRVKMLYPISNVYVSFFRSTPFIAQIFLLYYGMAQVFPFIRGMSRFMAVCTILSLSYGAFMGENIRAALSSVDRGQYEAALSIGLTFSQSMRRVIVPQAARVAVPSLMNSFIDLFKATSLCYTIGLRDMMGGATMEINFSYRYLECYTAVIVIYWSIIVLLTALQGKLEHHLNQAY</sequence>
<protein>
    <submittedName>
        <fullName evidence="10">Putative amino-acid permease protein YxeN</fullName>
    </submittedName>
</protein>
<dbReference type="PROSITE" id="PS50928">
    <property type="entry name" value="ABC_TM1"/>
    <property type="match status" value="1"/>
</dbReference>
<evidence type="ECO:0000256" key="1">
    <source>
        <dbReference type="ARBA" id="ARBA00004651"/>
    </source>
</evidence>
<dbReference type="EMBL" id="CACRSL010000003">
    <property type="protein sequence ID" value="VYT02560.1"/>
    <property type="molecule type" value="Genomic_DNA"/>
</dbReference>
<feature type="transmembrane region" description="Helical" evidence="8">
    <location>
        <begin position="86"/>
        <end position="107"/>
    </location>
</feature>
<comment type="similarity">
    <text evidence="8">Belongs to the binding-protein-dependent transport system permease family.</text>
</comment>
<gene>
    <name evidence="10" type="primary">yxeN_3</name>
    <name evidence="10" type="ORF">AULFYP135_01340</name>
</gene>
<dbReference type="Gene3D" id="1.10.3720.10">
    <property type="entry name" value="MetI-like"/>
    <property type="match status" value="1"/>
</dbReference>
<proteinExistence type="inferred from homology"/>
<keyword evidence="4 8" id="KW-0812">Transmembrane</keyword>
<comment type="subcellular location">
    <subcellularLocation>
        <location evidence="1 8">Cell membrane</location>
        <topology evidence="1 8">Multi-pass membrane protein</topology>
    </subcellularLocation>
</comment>
<reference evidence="10" key="1">
    <citation type="submission" date="2019-11" db="EMBL/GenBank/DDBJ databases">
        <authorList>
            <person name="Feng L."/>
        </authorList>
    </citation>
    <scope>NUCLEOTIDE SEQUENCE</scope>
    <source>
        <strain evidence="10">AundefinedLFYP135</strain>
    </source>
</reference>
<dbReference type="Pfam" id="PF00528">
    <property type="entry name" value="BPD_transp_1"/>
    <property type="match status" value="1"/>
</dbReference>
<evidence type="ECO:0000256" key="6">
    <source>
        <dbReference type="ARBA" id="ARBA00022989"/>
    </source>
</evidence>
<feature type="transmembrane region" description="Helical" evidence="8">
    <location>
        <begin position="57"/>
        <end position="80"/>
    </location>
</feature>
<keyword evidence="5" id="KW-0029">Amino-acid transport</keyword>
<evidence type="ECO:0000256" key="5">
    <source>
        <dbReference type="ARBA" id="ARBA00022970"/>
    </source>
</evidence>
<evidence type="ECO:0000259" key="9">
    <source>
        <dbReference type="PROSITE" id="PS50928"/>
    </source>
</evidence>
<keyword evidence="7 8" id="KW-0472">Membrane</keyword>
<dbReference type="NCBIfam" id="TIGR01726">
    <property type="entry name" value="HEQRo_perm_3TM"/>
    <property type="match status" value="1"/>
</dbReference>
<evidence type="ECO:0000256" key="4">
    <source>
        <dbReference type="ARBA" id="ARBA00022692"/>
    </source>
</evidence>
<feature type="transmembrane region" description="Helical" evidence="8">
    <location>
        <begin position="191"/>
        <end position="211"/>
    </location>
</feature>
<dbReference type="InterPro" id="IPR000515">
    <property type="entry name" value="MetI-like"/>
</dbReference>
<evidence type="ECO:0000313" key="10">
    <source>
        <dbReference type="EMBL" id="VYT02560.1"/>
    </source>
</evidence>
<dbReference type="GO" id="GO:0043190">
    <property type="term" value="C:ATP-binding cassette (ABC) transporter complex"/>
    <property type="evidence" value="ECO:0007669"/>
    <property type="project" value="InterPro"/>
</dbReference>
<evidence type="ECO:0000256" key="3">
    <source>
        <dbReference type="ARBA" id="ARBA00022475"/>
    </source>
</evidence>
<dbReference type="PANTHER" id="PTHR30614:SF0">
    <property type="entry name" value="L-CYSTINE TRANSPORT SYSTEM PERMEASE PROTEIN TCYL"/>
    <property type="match status" value="1"/>
</dbReference>
<keyword evidence="2 8" id="KW-0813">Transport</keyword>
<dbReference type="AlphaFoldDB" id="A0A6N2TAH7"/>
<feature type="transmembrane region" description="Helical" evidence="8">
    <location>
        <begin position="20"/>
        <end position="45"/>
    </location>
</feature>
<evidence type="ECO:0000256" key="2">
    <source>
        <dbReference type="ARBA" id="ARBA00022448"/>
    </source>
</evidence>
<dbReference type="PANTHER" id="PTHR30614">
    <property type="entry name" value="MEMBRANE COMPONENT OF AMINO ACID ABC TRANSPORTER"/>
    <property type="match status" value="1"/>
</dbReference>
<dbReference type="CDD" id="cd06261">
    <property type="entry name" value="TM_PBP2"/>
    <property type="match status" value="1"/>
</dbReference>
<name>A0A6N2TAH7_9FIRM</name>
<feature type="domain" description="ABC transmembrane type-1" evidence="9">
    <location>
        <begin position="21"/>
        <end position="212"/>
    </location>
</feature>
<dbReference type="GO" id="GO:0015184">
    <property type="term" value="F:L-cystine transmembrane transporter activity"/>
    <property type="evidence" value="ECO:0007669"/>
    <property type="project" value="TreeGrafter"/>
</dbReference>